<dbReference type="SUPFAM" id="SSF57903">
    <property type="entry name" value="FYVE/PHD zinc finger"/>
    <property type="match status" value="1"/>
</dbReference>
<comment type="cofactor">
    <cofactor evidence="1">
        <name>Fe(2+)</name>
        <dbReference type="ChEBI" id="CHEBI:29033"/>
    </cofactor>
</comment>
<keyword evidence="12" id="KW-0804">Transcription</keyword>
<evidence type="ECO:0000256" key="2">
    <source>
        <dbReference type="ARBA" id="ARBA00004123"/>
    </source>
</evidence>
<dbReference type="EMBL" id="BDGX01000037">
    <property type="protein sequence ID" value="GAV54211.1"/>
    <property type="molecule type" value="Genomic_DNA"/>
</dbReference>
<feature type="region of interest" description="Disordered" evidence="16">
    <location>
        <begin position="72"/>
        <end position="98"/>
    </location>
</feature>
<dbReference type="AlphaFoldDB" id="A0A1Q3AEW5"/>
<dbReference type="OrthoDB" id="5876800at2759"/>
<evidence type="ECO:0000256" key="6">
    <source>
        <dbReference type="ARBA" id="ARBA00022723"/>
    </source>
</evidence>
<evidence type="ECO:0000256" key="14">
    <source>
        <dbReference type="ARBA" id="ARBA00031083"/>
    </source>
</evidence>
<dbReference type="PANTHER" id="PTHR23123">
    <property type="entry name" value="PHD/F-BOX CONTAINING PROTEIN"/>
    <property type="match status" value="1"/>
</dbReference>
<comment type="catalytic activity">
    <reaction evidence="15">
        <text>N(6),N(6)-dimethyl-L-lysyl(36)-[histone H3] + 2 2-oxoglutarate + 2 O2 = L-lysyl(36)-[histone H3] + 2 formaldehyde + 2 succinate + 2 CO2</text>
        <dbReference type="Rhea" id="RHEA:42032"/>
        <dbReference type="Rhea" id="RHEA-COMP:9785"/>
        <dbReference type="Rhea" id="RHEA-COMP:9787"/>
        <dbReference type="ChEBI" id="CHEBI:15379"/>
        <dbReference type="ChEBI" id="CHEBI:16526"/>
        <dbReference type="ChEBI" id="CHEBI:16810"/>
        <dbReference type="ChEBI" id="CHEBI:16842"/>
        <dbReference type="ChEBI" id="CHEBI:29969"/>
        <dbReference type="ChEBI" id="CHEBI:30031"/>
        <dbReference type="ChEBI" id="CHEBI:61976"/>
        <dbReference type="EC" id="1.14.11.27"/>
    </reaction>
</comment>
<keyword evidence="10" id="KW-0408">Iron</keyword>
<keyword evidence="7" id="KW-0863">Zinc-finger</keyword>
<evidence type="ECO:0000256" key="9">
    <source>
        <dbReference type="ARBA" id="ARBA00023002"/>
    </source>
</evidence>
<name>A0A1Q3AEW5_ZYGRO</name>
<proteinExistence type="inferred from homology"/>
<evidence type="ECO:0000256" key="4">
    <source>
        <dbReference type="ARBA" id="ARBA00013246"/>
    </source>
</evidence>
<evidence type="ECO:0000259" key="17">
    <source>
        <dbReference type="PROSITE" id="PS51184"/>
    </source>
</evidence>
<comment type="subcellular location">
    <subcellularLocation>
        <location evidence="2">Nucleus</location>
    </subcellularLocation>
</comment>
<dbReference type="GO" id="GO:0140680">
    <property type="term" value="F:histone H3K36me/H3K36me2 demethylase activity"/>
    <property type="evidence" value="ECO:0007669"/>
    <property type="project" value="UniProtKB-EC"/>
</dbReference>
<dbReference type="SUPFAM" id="SSF51197">
    <property type="entry name" value="Clavaminate synthase-like"/>
    <property type="match status" value="1"/>
</dbReference>
<evidence type="ECO:0000256" key="13">
    <source>
        <dbReference type="ARBA" id="ARBA00023242"/>
    </source>
</evidence>
<evidence type="ECO:0000256" key="8">
    <source>
        <dbReference type="ARBA" id="ARBA00022833"/>
    </source>
</evidence>
<dbReference type="GO" id="GO:0005634">
    <property type="term" value="C:nucleus"/>
    <property type="evidence" value="ECO:0007669"/>
    <property type="project" value="UniProtKB-SubCell"/>
</dbReference>
<comment type="similarity">
    <text evidence="3">Belongs to the JHDM1 histone demethylase family.</text>
</comment>
<feature type="domain" description="JmjC" evidence="17">
    <location>
        <begin position="210"/>
        <end position="396"/>
    </location>
</feature>
<sequence length="476" mass="55018">MDSCKYCHKDDPDKPLWVQCSLCPQWVHVSCVPLKHLQDQDGNEIKQYPQSSSEISYFQCGAHDEDIKLIKKLSKGKGRKRSPPEEVPPPPRKRYGLRRKQQIDYIALNEGDDKKLKKVHPHAEAFLKCFAKWANNSNLINSTKLNNEFSQLREPLKILDPENTGMKLPKPQELGLADEQRPLTVDDITQILGGETPVDVMDVQSQQNERWSLSQWNQYFSETPIDQRDRIRNVISLEVSHFDDKFHIDRPRAVEENDLVNIVWEHMGNDDPKPKVTRYILMSSGNSYTDFHLDFAGTSVYYNLLSGLKKFILFPPTDHNLKVYADWCQDLNQNLIFLGDLLDEGIAMELHAGDLFLLPSGWIHAVYTPMDSLIVGGNFLTIRDIETQLQVVQVERLTKVPKRFTFPMFDLVMGKTCEWALSPGVQNNHYKLTKDALIALQNYMKLQDTKYKPLKYPSKRSMLKKLEGLIDLEDRF</sequence>
<gene>
    <name evidence="18" type="ORF">ZYGR_0AK07130</name>
</gene>
<keyword evidence="6" id="KW-0479">Metal-binding</keyword>
<keyword evidence="11" id="KW-0805">Transcription regulation</keyword>
<evidence type="ECO:0000256" key="5">
    <source>
        <dbReference type="ARBA" id="ARBA00015153"/>
    </source>
</evidence>
<keyword evidence="13" id="KW-0539">Nucleus</keyword>
<evidence type="ECO:0000256" key="3">
    <source>
        <dbReference type="ARBA" id="ARBA00008037"/>
    </source>
</evidence>
<dbReference type="GO" id="GO:0008270">
    <property type="term" value="F:zinc ion binding"/>
    <property type="evidence" value="ECO:0007669"/>
    <property type="project" value="UniProtKB-KW"/>
</dbReference>
<dbReference type="InterPro" id="IPR013083">
    <property type="entry name" value="Znf_RING/FYVE/PHD"/>
</dbReference>
<dbReference type="InterPro" id="IPR041667">
    <property type="entry name" value="Cupin_8"/>
</dbReference>
<feature type="compositionally biased region" description="Basic residues" evidence="16">
    <location>
        <begin position="72"/>
        <end position="81"/>
    </location>
</feature>
<dbReference type="Gene3D" id="3.30.40.10">
    <property type="entry name" value="Zinc/RING finger domain, C3HC4 (zinc finger)"/>
    <property type="match status" value="1"/>
</dbReference>
<dbReference type="Proteomes" id="UP000187013">
    <property type="component" value="Unassembled WGS sequence"/>
</dbReference>
<accession>A0A1Q3AEW5</accession>
<evidence type="ECO:0000256" key="7">
    <source>
        <dbReference type="ARBA" id="ARBA00022771"/>
    </source>
</evidence>
<comment type="caution">
    <text evidence="18">The sequence shown here is derived from an EMBL/GenBank/DDBJ whole genome shotgun (WGS) entry which is preliminary data.</text>
</comment>
<evidence type="ECO:0000256" key="15">
    <source>
        <dbReference type="ARBA" id="ARBA00047915"/>
    </source>
</evidence>
<dbReference type="InterPro" id="IPR050690">
    <property type="entry name" value="JHDM1_Histone_Demethylase"/>
</dbReference>
<dbReference type="InterPro" id="IPR003347">
    <property type="entry name" value="JmjC_dom"/>
</dbReference>
<evidence type="ECO:0000256" key="16">
    <source>
        <dbReference type="SAM" id="MobiDB-lite"/>
    </source>
</evidence>
<reference evidence="18 19" key="1">
    <citation type="submission" date="2016-08" db="EMBL/GenBank/DDBJ databases">
        <title>Draft genome sequence of allopolyploid Zygosaccharomyces rouxii.</title>
        <authorList>
            <person name="Watanabe J."/>
            <person name="Uehara K."/>
            <person name="Mogi Y."/>
            <person name="Tsukioka Y."/>
        </authorList>
    </citation>
    <scope>NUCLEOTIDE SEQUENCE [LARGE SCALE GENOMIC DNA]</scope>
    <source>
        <strain evidence="18 19">NBRC 110957</strain>
    </source>
</reference>
<dbReference type="SMART" id="SM00558">
    <property type="entry name" value="JmjC"/>
    <property type="match status" value="1"/>
</dbReference>
<evidence type="ECO:0000256" key="12">
    <source>
        <dbReference type="ARBA" id="ARBA00023163"/>
    </source>
</evidence>
<dbReference type="PROSITE" id="PS51184">
    <property type="entry name" value="JMJC"/>
    <property type="match status" value="1"/>
</dbReference>
<dbReference type="CDD" id="cd15489">
    <property type="entry name" value="PHD_SF"/>
    <property type="match status" value="1"/>
</dbReference>
<dbReference type="InterPro" id="IPR001965">
    <property type="entry name" value="Znf_PHD"/>
</dbReference>
<evidence type="ECO:0000256" key="10">
    <source>
        <dbReference type="ARBA" id="ARBA00023004"/>
    </source>
</evidence>
<evidence type="ECO:0000313" key="19">
    <source>
        <dbReference type="Proteomes" id="UP000187013"/>
    </source>
</evidence>
<dbReference type="Gene3D" id="2.60.120.650">
    <property type="entry name" value="Cupin"/>
    <property type="match status" value="1"/>
</dbReference>
<dbReference type="Pfam" id="PF13621">
    <property type="entry name" value="Cupin_8"/>
    <property type="match status" value="1"/>
</dbReference>
<protein>
    <recommendedName>
        <fullName evidence="5">JmjC domain-containing histone demethylation protein 1</fullName>
        <ecNumber evidence="4">1.14.11.27</ecNumber>
    </recommendedName>
    <alternativeName>
        <fullName evidence="14">[Histone-H3]-lysine-36 demethylase 1</fullName>
    </alternativeName>
</protein>
<evidence type="ECO:0000256" key="1">
    <source>
        <dbReference type="ARBA" id="ARBA00001954"/>
    </source>
</evidence>
<dbReference type="SMART" id="SM00249">
    <property type="entry name" value="PHD"/>
    <property type="match status" value="1"/>
</dbReference>
<evidence type="ECO:0000313" key="18">
    <source>
        <dbReference type="EMBL" id="GAV54211.1"/>
    </source>
</evidence>
<dbReference type="EC" id="1.14.11.27" evidence="4"/>
<keyword evidence="9" id="KW-0560">Oxidoreductase</keyword>
<evidence type="ECO:0000256" key="11">
    <source>
        <dbReference type="ARBA" id="ARBA00023015"/>
    </source>
</evidence>
<organism evidence="18 19">
    <name type="scientific">Zygosaccharomyces rouxii</name>
    <dbReference type="NCBI Taxonomy" id="4956"/>
    <lineage>
        <taxon>Eukaryota</taxon>
        <taxon>Fungi</taxon>
        <taxon>Dikarya</taxon>
        <taxon>Ascomycota</taxon>
        <taxon>Saccharomycotina</taxon>
        <taxon>Saccharomycetes</taxon>
        <taxon>Saccharomycetales</taxon>
        <taxon>Saccharomycetaceae</taxon>
        <taxon>Zygosaccharomyces</taxon>
    </lineage>
</organism>
<dbReference type="InterPro" id="IPR011011">
    <property type="entry name" value="Znf_FYVE_PHD"/>
</dbReference>
<keyword evidence="8" id="KW-0862">Zinc</keyword>